<name>A0A926EMB0_9FIRM</name>
<keyword evidence="1" id="KW-0732">Signal</keyword>
<evidence type="ECO:0000313" key="3">
    <source>
        <dbReference type="Proteomes" id="UP000623678"/>
    </source>
</evidence>
<comment type="caution">
    <text evidence="2">The sequence shown here is derived from an EMBL/GenBank/DDBJ whole genome shotgun (WGS) entry which is preliminary data.</text>
</comment>
<dbReference type="PROSITE" id="PS51257">
    <property type="entry name" value="PROKAR_LIPOPROTEIN"/>
    <property type="match status" value="1"/>
</dbReference>
<proteinExistence type="predicted"/>
<keyword evidence="3" id="KW-1185">Reference proteome</keyword>
<protein>
    <recommendedName>
        <fullName evidence="4">Lipoprotein</fullName>
    </recommendedName>
</protein>
<accession>A0A926EMB0</accession>
<feature type="chain" id="PRO_5036746558" description="Lipoprotein" evidence="1">
    <location>
        <begin position="25"/>
        <end position="570"/>
    </location>
</feature>
<gene>
    <name evidence="2" type="ORF">H8705_06455</name>
</gene>
<evidence type="ECO:0008006" key="4">
    <source>
        <dbReference type="Google" id="ProtNLM"/>
    </source>
</evidence>
<sequence>MRQSIVQPLIAVSLCLCLLLGACAPRNETPGAPFLPEASSTISQPSPESSFAVQPYTQREMNLEDWWDEYLFDAAYSLQSDYPTIPQMDTGVMIEYCGKKMYRDGVLAQAGKGVGDSLLPKDTLNEYMLRYFNRPLSQLDTLKLENEDATALLYYINTHGIDETDESVGYLKNGPFTLTDAQPAEDGKFHLTIEVEGSQTETFVMAPHLDREGYYFEQVIIDYGQTPESITLSGNYLQVPSLLGFSPSHGSGRLYSYGEIAGRILLVSSQRDSSLVSMSLVSSQDLSEIKKEISLSKEETFISATACESRILFVTSQRLITMGADFSDYKEVSLPQTLMRSIHMGSDDYARLTFNTDLSQAVYCNHQGVCLYDFPTDQATLLLEHPDYNPNAQGKEMIANKTYGSAQFIENDTKILANIYGYEHTAGRTIYDLATKEAKTVEDPWLADYLVVEDGKGLSFNAYDENTAAVYHHWTDMETGEEHPITFPSGLKDIQTIVSEDKGTVLIFGSTGNRHYELYKMNLQTMEPEKTDFLFTGTDPYIIGACNNGNFMFLYFDLDGGPGAYILAKT</sequence>
<dbReference type="Proteomes" id="UP000623678">
    <property type="component" value="Unassembled WGS sequence"/>
</dbReference>
<dbReference type="SUPFAM" id="SSF82171">
    <property type="entry name" value="DPP6 N-terminal domain-like"/>
    <property type="match status" value="1"/>
</dbReference>
<dbReference type="EMBL" id="JACRTD010000004">
    <property type="protein sequence ID" value="MBC8585221.1"/>
    <property type="molecule type" value="Genomic_DNA"/>
</dbReference>
<reference evidence="2" key="1">
    <citation type="submission" date="2020-08" db="EMBL/GenBank/DDBJ databases">
        <title>Genome public.</title>
        <authorList>
            <person name="Liu C."/>
            <person name="Sun Q."/>
        </authorList>
    </citation>
    <scope>NUCLEOTIDE SEQUENCE</scope>
    <source>
        <strain evidence="2">NSJ-64</strain>
    </source>
</reference>
<evidence type="ECO:0000313" key="2">
    <source>
        <dbReference type="EMBL" id="MBC8585221.1"/>
    </source>
</evidence>
<organism evidence="2 3">
    <name type="scientific">Youxingia wuxianensis</name>
    <dbReference type="NCBI Taxonomy" id="2763678"/>
    <lineage>
        <taxon>Bacteria</taxon>
        <taxon>Bacillati</taxon>
        <taxon>Bacillota</taxon>
        <taxon>Clostridia</taxon>
        <taxon>Eubacteriales</taxon>
        <taxon>Oscillospiraceae</taxon>
        <taxon>Youxingia</taxon>
    </lineage>
</organism>
<dbReference type="AlphaFoldDB" id="A0A926EMB0"/>
<dbReference type="RefSeq" id="WP_262395006.1">
    <property type="nucleotide sequence ID" value="NZ_JACRTD010000004.1"/>
</dbReference>
<feature type="signal peptide" evidence="1">
    <location>
        <begin position="1"/>
        <end position="24"/>
    </location>
</feature>
<evidence type="ECO:0000256" key="1">
    <source>
        <dbReference type="SAM" id="SignalP"/>
    </source>
</evidence>